<dbReference type="InterPro" id="IPR017850">
    <property type="entry name" value="Alkaline_phosphatase_core_sf"/>
</dbReference>
<comment type="caution">
    <text evidence="5">The sequence shown here is derived from an EMBL/GenBank/DDBJ whole genome shotgun (WGS) entry which is preliminary data.</text>
</comment>
<dbReference type="SMART" id="SM00028">
    <property type="entry name" value="TPR"/>
    <property type="match status" value="5"/>
</dbReference>
<dbReference type="AlphaFoldDB" id="A0A7K1GHV5"/>
<dbReference type="InterPro" id="IPR019734">
    <property type="entry name" value="TPR_rpt"/>
</dbReference>
<dbReference type="InterPro" id="IPR002591">
    <property type="entry name" value="Phosphodiest/P_Trfase"/>
</dbReference>
<dbReference type="Pfam" id="PF13181">
    <property type="entry name" value="TPR_8"/>
    <property type="match status" value="1"/>
</dbReference>
<dbReference type="PANTHER" id="PTHR10151">
    <property type="entry name" value="ECTONUCLEOTIDE PYROPHOSPHATASE/PHOSPHODIESTERASE"/>
    <property type="match status" value="1"/>
</dbReference>
<gene>
    <name evidence="5" type="ORF">F1003_14300</name>
</gene>
<dbReference type="GO" id="GO:0016787">
    <property type="term" value="F:hydrolase activity"/>
    <property type="evidence" value="ECO:0007669"/>
    <property type="project" value="UniProtKB-ARBA"/>
</dbReference>
<dbReference type="InterPro" id="IPR011990">
    <property type="entry name" value="TPR-like_helical_dom_sf"/>
</dbReference>
<dbReference type="SUPFAM" id="SSF53649">
    <property type="entry name" value="Alkaline phosphatase-like"/>
    <property type="match status" value="1"/>
</dbReference>
<proteinExistence type="predicted"/>
<dbReference type="GO" id="GO:0008146">
    <property type="term" value="F:sulfotransferase activity"/>
    <property type="evidence" value="ECO:0007669"/>
    <property type="project" value="InterPro"/>
</dbReference>
<protein>
    <submittedName>
        <fullName evidence="5">Tetratricopeptide repeat protein</fullName>
    </submittedName>
</protein>
<reference evidence="5 6" key="1">
    <citation type="submission" date="2019-11" db="EMBL/GenBank/DDBJ databases">
        <title>Winogradskyella ouciana sp. nov., isolated from the hadal seawater of the Mariana Trench.</title>
        <authorList>
            <person name="Liu R."/>
        </authorList>
    </citation>
    <scope>NUCLEOTIDE SEQUENCE [LARGE SCALE GENOMIC DNA]</scope>
    <source>
        <strain evidence="5 6">ZXX205</strain>
    </source>
</reference>
<organism evidence="5 6">
    <name type="scientific">Winogradskyella ouciana</name>
    <dbReference type="NCBI Taxonomy" id="2608631"/>
    <lineage>
        <taxon>Bacteria</taxon>
        <taxon>Pseudomonadati</taxon>
        <taxon>Bacteroidota</taxon>
        <taxon>Flavobacteriia</taxon>
        <taxon>Flavobacteriales</taxon>
        <taxon>Flavobacteriaceae</taxon>
        <taxon>Winogradskyella</taxon>
    </lineage>
</organism>
<dbReference type="Gene3D" id="3.40.50.300">
    <property type="entry name" value="P-loop containing nucleotide triphosphate hydrolases"/>
    <property type="match status" value="1"/>
</dbReference>
<feature type="repeat" description="TPR" evidence="3">
    <location>
        <begin position="551"/>
        <end position="584"/>
    </location>
</feature>
<dbReference type="InterPro" id="IPR027417">
    <property type="entry name" value="P-loop_NTPase"/>
</dbReference>
<dbReference type="Gene3D" id="3.40.720.10">
    <property type="entry name" value="Alkaline Phosphatase, subunit A"/>
    <property type="match status" value="1"/>
</dbReference>
<dbReference type="Pfam" id="PF01663">
    <property type="entry name" value="Phosphodiest"/>
    <property type="match status" value="1"/>
</dbReference>
<dbReference type="RefSeq" id="WP_155090117.1">
    <property type="nucleotide sequence ID" value="NZ_WJYA01000009.1"/>
</dbReference>
<evidence type="ECO:0000259" key="4">
    <source>
        <dbReference type="Pfam" id="PF00685"/>
    </source>
</evidence>
<dbReference type="PROSITE" id="PS50005">
    <property type="entry name" value="TPR"/>
    <property type="match status" value="2"/>
</dbReference>
<dbReference type="Pfam" id="PF00685">
    <property type="entry name" value="Sulfotransfer_1"/>
    <property type="match status" value="1"/>
</dbReference>
<dbReference type="EMBL" id="WJYA01000009">
    <property type="protein sequence ID" value="MTE28108.1"/>
    <property type="molecule type" value="Genomic_DNA"/>
</dbReference>
<accession>A0A7K1GHV5</accession>
<dbReference type="Proteomes" id="UP000447545">
    <property type="component" value="Unassembled WGS sequence"/>
</dbReference>
<feature type="domain" description="Sulfotransferase" evidence="4">
    <location>
        <begin position="687"/>
        <end position="853"/>
    </location>
</feature>
<keyword evidence="1" id="KW-0677">Repeat</keyword>
<evidence type="ECO:0000256" key="1">
    <source>
        <dbReference type="ARBA" id="ARBA00022737"/>
    </source>
</evidence>
<dbReference type="SUPFAM" id="SSF52540">
    <property type="entry name" value="P-loop containing nucleoside triphosphate hydrolases"/>
    <property type="match status" value="1"/>
</dbReference>
<dbReference type="Pfam" id="PF07719">
    <property type="entry name" value="TPR_2"/>
    <property type="match status" value="1"/>
</dbReference>
<dbReference type="Gene3D" id="1.25.40.10">
    <property type="entry name" value="Tetratricopeptide repeat domain"/>
    <property type="match status" value="1"/>
</dbReference>
<keyword evidence="2 3" id="KW-0802">TPR repeat</keyword>
<dbReference type="InterPro" id="IPR000863">
    <property type="entry name" value="Sulfotransferase_dom"/>
</dbReference>
<evidence type="ECO:0000313" key="6">
    <source>
        <dbReference type="Proteomes" id="UP000447545"/>
    </source>
</evidence>
<dbReference type="InterPro" id="IPR013105">
    <property type="entry name" value="TPR_2"/>
</dbReference>
<dbReference type="PANTHER" id="PTHR10151:SF120">
    <property type="entry name" value="BIS(5'-ADENOSYL)-TRIPHOSPHATASE"/>
    <property type="match status" value="1"/>
</dbReference>
<evidence type="ECO:0000256" key="2">
    <source>
        <dbReference type="ARBA" id="ARBA00022803"/>
    </source>
</evidence>
<keyword evidence="6" id="KW-1185">Reference proteome</keyword>
<feature type="repeat" description="TPR" evidence="3">
    <location>
        <begin position="619"/>
        <end position="652"/>
    </location>
</feature>
<name>A0A7K1GHV5_9FLAO</name>
<evidence type="ECO:0000256" key="3">
    <source>
        <dbReference type="PROSITE-ProRule" id="PRU00339"/>
    </source>
</evidence>
<evidence type="ECO:0000313" key="5">
    <source>
        <dbReference type="EMBL" id="MTE28108.1"/>
    </source>
</evidence>
<dbReference type="SUPFAM" id="SSF48452">
    <property type="entry name" value="TPR-like"/>
    <property type="match status" value="1"/>
</dbReference>
<sequence length="868" mass="98542">MKKPKVLLIGWDAADWKIIWPLVNSGQMPALKGLMSRGVYGNMSTMNPPYSPMLWSSVATGKTPDKHGVLGFIEVNPDGNGIRPVTVNSRKVRALWNIFHNQGLKSNLVGWWPSFPAEPINGVVVSDKFQKVNKDPKKKTSIAKGTIHPAHFTEKIADLRMFPHEVTEAHILPFIPRASEINQEKDASLASFAKLLAENTSVHAAATNLMRTTDWDFMGIYYDLIDHFCHAFMKFHPPKLAAIPENKFQLYKDVIEGAYRYQDMMLERKLELIDEDTTVIVMSDHGYESGHRRILKMPKYPAAPALEHRNFGIFVAAGPKIKKAEKVFGLGLIDVAPTILHMFNLPVGKDMDGKVALEIFEEANKVDYIESWDKIQGDFGEHLNKEDQLLSDEETMKQLIELGYIDKPDDNVEIAVLKTNCDLKHNLARVYLGKKDFEKAKAILLTLVTKEYPVYSESSFKGKNKDVLERQGYKVGDSVIDKIPFYMDLLTIALSEKDYDLGEKYLKVLRRKDKRFEINTSVSEAKILLGQGKVKLALKCLEEARDKNPNSQVWYQIGKAYDRINDLDSAKSAFESAIKFEADSAKSHQALAKVLIELKEYEEAADHALTAIELVRYFPEAHYTLGRALEKMGHLEHAKQAYETAAMLKPKTFHRAESAIENINDVLSEKMSFKDKSSRTYKKDQIVIVSGLPRSGTSLMMQMLNAAGLDILTDKNRSADASNPKGYYEYEPVMSLHKDNTWLAKAKNKSLKVVAPLLKFLNPEFRYKVIFMNRDLTEVVKSQQKMIGKDPETLPTKLLQAYEKHLKQVETWKDKEPGVELIYVNYKDVVDDASSVVDKLESFIGLELDKKSMMGCVDKKLYRNRVSK</sequence>